<dbReference type="Proteomes" id="UP000633205">
    <property type="component" value="Unassembled WGS sequence"/>
</dbReference>
<evidence type="ECO:0000313" key="2">
    <source>
        <dbReference type="EMBL" id="GGD43926.1"/>
    </source>
</evidence>
<keyword evidence="1" id="KW-1133">Transmembrane helix</keyword>
<proteinExistence type="predicted"/>
<feature type="transmembrane region" description="Helical" evidence="1">
    <location>
        <begin position="6"/>
        <end position="28"/>
    </location>
</feature>
<evidence type="ECO:0000256" key="1">
    <source>
        <dbReference type="SAM" id="Phobius"/>
    </source>
</evidence>
<keyword evidence="1" id="KW-0812">Transmembrane</keyword>
<comment type="caution">
    <text evidence="2">The sequence shown here is derived from an EMBL/GenBank/DDBJ whole genome shotgun (WGS) entry which is preliminary data.</text>
</comment>
<dbReference type="EMBL" id="BMHO01000002">
    <property type="protein sequence ID" value="GGD43926.1"/>
    <property type="molecule type" value="Genomic_DNA"/>
</dbReference>
<evidence type="ECO:0000313" key="3">
    <source>
        <dbReference type="Proteomes" id="UP000633205"/>
    </source>
</evidence>
<feature type="transmembrane region" description="Helical" evidence="1">
    <location>
        <begin position="187"/>
        <end position="207"/>
    </location>
</feature>
<organism evidence="2 3">
    <name type="scientific">Microbacterium faecale</name>
    <dbReference type="NCBI Taxonomy" id="1804630"/>
    <lineage>
        <taxon>Bacteria</taxon>
        <taxon>Bacillati</taxon>
        <taxon>Actinomycetota</taxon>
        <taxon>Actinomycetes</taxon>
        <taxon>Micrococcales</taxon>
        <taxon>Microbacteriaceae</taxon>
        <taxon>Microbacterium</taxon>
    </lineage>
</organism>
<protein>
    <recommendedName>
        <fullName evidence="4">DUF2207 domain-containing protein</fullName>
    </recommendedName>
</protein>
<dbReference type="AlphaFoldDB" id="A0A916YGQ0"/>
<evidence type="ECO:0008006" key="4">
    <source>
        <dbReference type="Google" id="ProtNLM"/>
    </source>
</evidence>
<feature type="transmembrane region" description="Helical" evidence="1">
    <location>
        <begin position="213"/>
        <end position="234"/>
    </location>
</feature>
<sequence length="384" mass="42041">MVEDPNALIGFLAIGILLALVGLIIIAITKPIQRHLPSSPTVLFTPPPGDVFEHGLALRADRRVLSAALTGLAVARRIRILAPRGRRGPVAVEVVDKAGLTPREHAFLSALRPGKLRPRQQRRYLRALRDIGIEVPDAAHAPDVFFVKGRAAFRRRQRKQLTRVIDETRREMRRDDLVRRGSGSFHLVLLSLIFLATAVLGAVLILGAILEGAWLGVVVVFVDIALVFWVLTLAPPPLLRFTDRGRALRTHLSGLRSYVRLAEGERMRALQSMDGALRTGAGEATAGGRALGISPRPTAADPVAQAQLDRYVLIERLLPYAILFRQERSWQREFQHVGGAPDLAQNVRVLGATLNGLMAVLEVLVIIGKVGRAVGLVLSFFARS</sequence>
<keyword evidence="1" id="KW-0472">Membrane</keyword>
<reference evidence="2" key="1">
    <citation type="journal article" date="2014" name="Int. J. Syst. Evol. Microbiol.">
        <title>Complete genome sequence of Corynebacterium casei LMG S-19264T (=DSM 44701T), isolated from a smear-ripened cheese.</title>
        <authorList>
            <consortium name="US DOE Joint Genome Institute (JGI-PGF)"/>
            <person name="Walter F."/>
            <person name="Albersmeier A."/>
            <person name="Kalinowski J."/>
            <person name="Ruckert C."/>
        </authorList>
    </citation>
    <scope>NUCLEOTIDE SEQUENCE</scope>
    <source>
        <strain evidence="2">CGMCC 1.15152</strain>
    </source>
</reference>
<accession>A0A916YGQ0</accession>
<name>A0A916YGQ0_9MICO</name>
<keyword evidence="3" id="KW-1185">Reference proteome</keyword>
<reference evidence="2" key="2">
    <citation type="submission" date="2020-09" db="EMBL/GenBank/DDBJ databases">
        <authorList>
            <person name="Sun Q."/>
            <person name="Zhou Y."/>
        </authorList>
    </citation>
    <scope>NUCLEOTIDE SEQUENCE</scope>
    <source>
        <strain evidence="2">CGMCC 1.15152</strain>
    </source>
</reference>
<gene>
    <name evidence="2" type="ORF">GCM10010915_26320</name>
</gene>